<dbReference type="PANTHER" id="PTHR13016">
    <property type="entry name" value="AMMECR1 HOMOLOG"/>
    <property type="match status" value="1"/>
</dbReference>
<evidence type="ECO:0000259" key="2">
    <source>
        <dbReference type="PROSITE" id="PS51112"/>
    </source>
</evidence>
<dbReference type="SUPFAM" id="SSF143447">
    <property type="entry name" value="AMMECR1-like"/>
    <property type="match status" value="1"/>
</dbReference>
<reference evidence="4" key="1">
    <citation type="submission" date="2016-10" db="EMBL/GenBank/DDBJ databases">
        <authorList>
            <person name="Varghese N."/>
            <person name="Submissions S."/>
        </authorList>
    </citation>
    <scope>NUCLEOTIDE SEQUENCE [LARGE SCALE GENOMIC DNA]</scope>
    <source>
        <strain evidence="4">Mob M</strain>
    </source>
</reference>
<name>A0A1I4U8D9_9EURY</name>
<dbReference type="NCBIfam" id="TIGR04335">
    <property type="entry name" value="AmmeMemoSam_A"/>
    <property type="match status" value="1"/>
</dbReference>
<dbReference type="Pfam" id="PF01871">
    <property type="entry name" value="AMMECR1"/>
    <property type="match status" value="1"/>
</dbReference>
<dbReference type="NCBIfam" id="NF002000">
    <property type="entry name" value="PRK00801.1"/>
    <property type="match status" value="1"/>
</dbReference>
<dbReference type="AlphaFoldDB" id="A0A1I4U8D9"/>
<dbReference type="InterPro" id="IPR023473">
    <property type="entry name" value="AMMECR1"/>
</dbReference>
<dbReference type="EMBL" id="FOUJ01000006">
    <property type="protein sequence ID" value="SFM85266.1"/>
    <property type="molecule type" value="Genomic_DNA"/>
</dbReference>
<accession>A0A1I4U8D9</accession>
<dbReference type="OrthoDB" id="25187at2157"/>
<dbReference type="RefSeq" id="WP_091937662.1">
    <property type="nucleotide sequence ID" value="NZ_FOUJ01000006.1"/>
</dbReference>
<dbReference type="InterPro" id="IPR027485">
    <property type="entry name" value="AMMECR1_N"/>
</dbReference>
<dbReference type="PANTHER" id="PTHR13016:SF0">
    <property type="entry name" value="AMME SYNDROME CANDIDATE GENE 1 PROTEIN"/>
    <property type="match status" value="1"/>
</dbReference>
<evidence type="ECO:0000313" key="3">
    <source>
        <dbReference type="EMBL" id="SFM85266.1"/>
    </source>
</evidence>
<dbReference type="Gene3D" id="3.30.1490.150">
    <property type="entry name" value="Hypothetical protein ph0010, domain 2"/>
    <property type="match status" value="1"/>
</dbReference>
<proteinExistence type="inferred from homology"/>
<dbReference type="Gene3D" id="3.30.700.20">
    <property type="entry name" value="Hypothetical protein ph0010, domain 1"/>
    <property type="match status" value="1"/>
</dbReference>
<dbReference type="InterPro" id="IPR036071">
    <property type="entry name" value="AMMECR1_dom_sf"/>
</dbReference>
<dbReference type="Proteomes" id="UP000198535">
    <property type="component" value="Unassembled WGS sequence"/>
</dbReference>
<gene>
    <name evidence="3" type="ORF">SAMN04488696_2626</name>
</gene>
<keyword evidence="4" id="KW-1185">Reference proteome</keyword>
<dbReference type="InterPro" id="IPR027623">
    <property type="entry name" value="AmmeMemoSam_A"/>
</dbReference>
<evidence type="ECO:0000313" key="4">
    <source>
        <dbReference type="Proteomes" id="UP000198535"/>
    </source>
</evidence>
<evidence type="ECO:0000256" key="1">
    <source>
        <dbReference type="HAMAP-Rule" id="MF_00645"/>
    </source>
</evidence>
<dbReference type="PROSITE" id="PS51112">
    <property type="entry name" value="AMMECR1"/>
    <property type="match status" value="1"/>
</dbReference>
<dbReference type="STRING" id="487685.SAMN04488696_2626"/>
<feature type="domain" description="AMMECR1" evidence="2">
    <location>
        <begin position="11"/>
        <end position="200"/>
    </location>
</feature>
<dbReference type="InterPro" id="IPR023472">
    <property type="entry name" value="Uncharacterised_MJ0810"/>
</dbReference>
<organism evidence="3 4">
    <name type="scientific">Methanolobus profundi</name>
    <dbReference type="NCBI Taxonomy" id="487685"/>
    <lineage>
        <taxon>Archaea</taxon>
        <taxon>Methanobacteriati</taxon>
        <taxon>Methanobacteriota</taxon>
        <taxon>Stenosarchaea group</taxon>
        <taxon>Methanomicrobia</taxon>
        <taxon>Methanosarcinales</taxon>
        <taxon>Methanosarcinaceae</taxon>
        <taxon>Methanolobus</taxon>
    </lineage>
</organism>
<sequence>MSEGVKLLSHTEGQAAVQLARDAIETYLRTGEMLDGSEIQLPAIFNEVRGVFVTLTMNGDLRGCIGHPYADSHLRNAIADSALSAALRDPRFPPVSVREIEDITIEVTILTRPELMDVPPKELPSSIKIGRHGLIVKSGYRQGLLLPQVAPENDFDEIEFLNHTCMKAGLPCDAWAEGAEVYAFEGQIFSEKEPNGEIIEKDFNDRECSSE</sequence>
<dbReference type="InterPro" id="IPR002733">
    <property type="entry name" value="AMMECR1_domain"/>
</dbReference>
<protein>
    <recommendedName>
        <fullName evidence="1">Protein SAMN04488696_2626</fullName>
    </recommendedName>
</protein>
<dbReference type="NCBIfam" id="TIGR00296">
    <property type="entry name" value="TIGR00296 family protein"/>
    <property type="match status" value="1"/>
</dbReference>
<dbReference type="HAMAP" id="MF_00645">
    <property type="entry name" value="AMMECR1"/>
    <property type="match status" value="1"/>
</dbReference>